<gene>
    <name evidence="1" type="ORF">IAC08_03325</name>
</gene>
<dbReference type="EMBL" id="JADIMK010000033">
    <property type="protein sequence ID" value="MBO8455423.1"/>
    <property type="molecule type" value="Genomic_DNA"/>
</dbReference>
<accession>A0A9D9HKA7</accession>
<organism evidence="1 2">
    <name type="scientific">Candidatus Cryptobacteroides intestinigallinarum</name>
    <dbReference type="NCBI Taxonomy" id="2840767"/>
    <lineage>
        <taxon>Bacteria</taxon>
        <taxon>Pseudomonadati</taxon>
        <taxon>Bacteroidota</taxon>
        <taxon>Bacteroidia</taxon>
        <taxon>Bacteroidales</taxon>
        <taxon>Candidatus Cryptobacteroides</taxon>
    </lineage>
</organism>
<dbReference type="InterPro" id="IPR011050">
    <property type="entry name" value="Pectin_lyase_fold/virulence"/>
</dbReference>
<comment type="caution">
    <text evidence="1">The sequence shown here is derived from an EMBL/GenBank/DDBJ whole genome shotgun (WGS) entry which is preliminary data.</text>
</comment>
<dbReference type="PROSITE" id="PS51257">
    <property type="entry name" value="PROKAR_LIPOPROTEIN"/>
    <property type="match status" value="1"/>
</dbReference>
<dbReference type="AlphaFoldDB" id="A0A9D9HKA7"/>
<dbReference type="PANTHER" id="PTHR41339:SF1">
    <property type="entry name" value="SECRETED PROTEIN"/>
    <property type="match status" value="1"/>
</dbReference>
<dbReference type="SUPFAM" id="SSF51126">
    <property type="entry name" value="Pectin lyase-like"/>
    <property type="match status" value="1"/>
</dbReference>
<proteinExistence type="predicted"/>
<protein>
    <recommendedName>
        <fullName evidence="3">Lipoprotein</fullName>
    </recommendedName>
</protein>
<evidence type="ECO:0008006" key="3">
    <source>
        <dbReference type="Google" id="ProtNLM"/>
    </source>
</evidence>
<sequence length="390" mass="41141">MRTMDFFAAFLAAMGVAACFTACEKDGSDNAGDALVLEGGEISGRYSNDLTLKKGEYRLTGSLQMEAPATLTIEPGVTITSDVTDGKIIYILIEQGAKIIAEGTESEPITMTAAEEVSGAWGGLHICGYAHTNAPEGTMSEIGGAPYGGSNDADNSGSLKYVRILYSGLALDSEHEANGLSLYGVGNGTSISHIQIKDGSDDGIEFFGGAVDIDHCVVENCTDDSFDWTEGWNGTAEYIVAYQTVAECDCLMECDNNGDNNDATPVAHPTIRYATFVGNNSSDNKRGLRFRAGTQVTLEYALVTGKPSPITLETAQTVTSFDNGTSSIKNTYISGELVNEESSGYDNADFVEAGNTADYNSFSFTSGFVGKVGQSGAVDASDNWTSGWTL</sequence>
<reference evidence="1" key="2">
    <citation type="journal article" date="2021" name="PeerJ">
        <title>Extensive microbial diversity within the chicken gut microbiome revealed by metagenomics and culture.</title>
        <authorList>
            <person name="Gilroy R."/>
            <person name="Ravi A."/>
            <person name="Getino M."/>
            <person name="Pursley I."/>
            <person name="Horton D.L."/>
            <person name="Alikhan N.F."/>
            <person name="Baker D."/>
            <person name="Gharbi K."/>
            <person name="Hall N."/>
            <person name="Watson M."/>
            <person name="Adriaenssens E.M."/>
            <person name="Foster-Nyarko E."/>
            <person name="Jarju S."/>
            <person name="Secka A."/>
            <person name="Antonio M."/>
            <person name="Oren A."/>
            <person name="Chaudhuri R.R."/>
            <person name="La Ragione R."/>
            <person name="Hildebrand F."/>
            <person name="Pallen M.J."/>
        </authorList>
    </citation>
    <scope>NUCLEOTIDE SEQUENCE</scope>
    <source>
        <strain evidence="1">B1-3475</strain>
    </source>
</reference>
<evidence type="ECO:0000313" key="2">
    <source>
        <dbReference type="Proteomes" id="UP000823617"/>
    </source>
</evidence>
<evidence type="ECO:0000313" key="1">
    <source>
        <dbReference type="EMBL" id="MBO8455423.1"/>
    </source>
</evidence>
<reference evidence="1" key="1">
    <citation type="submission" date="2020-10" db="EMBL/GenBank/DDBJ databases">
        <authorList>
            <person name="Gilroy R."/>
        </authorList>
    </citation>
    <scope>NUCLEOTIDE SEQUENCE</scope>
    <source>
        <strain evidence="1">B1-3475</strain>
    </source>
</reference>
<dbReference type="Proteomes" id="UP000823617">
    <property type="component" value="Unassembled WGS sequence"/>
</dbReference>
<dbReference type="PANTHER" id="PTHR41339">
    <property type="entry name" value="LIPL48"/>
    <property type="match status" value="1"/>
</dbReference>
<name>A0A9D9HKA7_9BACT</name>